<evidence type="ECO:0000259" key="1">
    <source>
        <dbReference type="PROSITE" id="PS51459"/>
    </source>
</evidence>
<dbReference type="Gene3D" id="1.10.3290.10">
    <property type="entry name" value="Fido-like domain"/>
    <property type="match status" value="1"/>
</dbReference>
<dbReference type="SUPFAM" id="SSF140931">
    <property type="entry name" value="Fic-like"/>
    <property type="match status" value="1"/>
</dbReference>
<gene>
    <name evidence="2" type="ORF">UW63_C0054G0001</name>
</gene>
<dbReference type="Pfam" id="PF02661">
    <property type="entry name" value="Fic"/>
    <property type="match status" value="1"/>
</dbReference>
<dbReference type="EMBL" id="LCJB01000054">
    <property type="protein sequence ID" value="KKT69546.1"/>
    <property type="molecule type" value="Genomic_DNA"/>
</dbReference>
<feature type="domain" description="Fido" evidence="1">
    <location>
        <begin position="60"/>
        <end position="173"/>
    </location>
</feature>
<reference evidence="2 3" key="1">
    <citation type="journal article" date="2015" name="Nature">
        <title>rRNA introns, odd ribosomes, and small enigmatic genomes across a large radiation of phyla.</title>
        <authorList>
            <person name="Brown C.T."/>
            <person name="Hug L.A."/>
            <person name="Thomas B.C."/>
            <person name="Sharon I."/>
            <person name="Castelle C.J."/>
            <person name="Singh A."/>
            <person name="Wilkins M.J."/>
            <person name="Williams K.H."/>
            <person name="Banfield J.F."/>
        </authorList>
    </citation>
    <scope>NUCLEOTIDE SEQUENCE [LARGE SCALE GENOMIC DNA]</scope>
</reference>
<dbReference type="AlphaFoldDB" id="A0A0G1JD39"/>
<dbReference type="InterPro" id="IPR036597">
    <property type="entry name" value="Fido-like_dom_sf"/>
</dbReference>
<dbReference type="PROSITE" id="PS51459">
    <property type="entry name" value="FIDO"/>
    <property type="match status" value="1"/>
</dbReference>
<proteinExistence type="predicted"/>
<dbReference type="Proteomes" id="UP000034154">
    <property type="component" value="Unassembled WGS sequence"/>
</dbReference>
<evidence type="ECO:0000313" key="2">
    <source>
        <dbReference type="EMBL" id="KKT69546.1"/>
    </source>
</evidence>
<accession>A0A0G1JD39</accession>
<name>A0A0G1JD39_9BACT</name>
<evidence type="ECO:0000313" key="3">
    <source>
        <dbReference type="Proteomes" id="UP000034154"/>
    </source>
</evidence>
<comment type="caution">
    <text evidence="2">The sequence shown here is derived from an EMBL/GenBank/DDBJ whole genome shotgun (WGS) entry which is preliminary data.</text>
</comment>
<organism evidence="2 3">
    <name type="scientific">Candidatus Uhrbacteria bacterium GW2011_GWF2_44_350</name>
    <dbReference type="NCBI Taxonomy" id="1619000"/>
    <lineage>
        <taxon>Bacteria</taxon>
        <taxon>Candidatus Uhriibacteriota</taxon>
    </lineage>
</organism>
<protein>
    <submittedName>
        <fullName evidence="2">Filament induced by cAMP protein</fullName>
    </submittedName>
</protein>
<dbReference type="InterPro" id="IPR003812">
    <property type="entry name" value="Fido"/>
</dbReference>
<sequence>MEKFRGFETQNQEATENRERRAEVLLRFLNTAKNIEPFHGEKFEAIFSNEEHKRDFIENLSVEEFSQLLNGLNGVLRDKKKENWKMDGETVALESMFMGTGYVPPRQEDKPDLLAEVLETAKTMSQEGKNMEDIAMLVSSSLNAIHPYLDANGRTSRMIYLLLRSCVKQELID</sequence>